<sequence>MKPETTTEPLYEKVKAHVLGQLAEGKWEEGRKLPSENELVAELGVSRMTVNRALRELMAEGHVMRVQGLGTFAAPKRPQAALIEINDIAEEIRARGGHHRAEVLLLETFASPGPDLLAQFEAEADLPIAHSVVLHFENDQPALLEERFVNATLAPHYIEQDFAQTTTYDYLSKRVPLTEVEHVISAIPAEDDIAALLEVEARSACIHLFRRTWWNGAVVTVNNFTYAGNRIALASRYQPASVRSGLQQA</sequence>
<dbReference type="PRINTS" id="PR00035">
    <property type="entry name" value="HTHGNTR"/>
</dbReference>
<evidence type="ECO:0000313" key="7">
    <source>
        <dbReference type="Proteomes" id="UP001174932"/>
    </source>
</evidence>
<feature type="domain" description="HTH gntR-type" evidence="5">
    <location>
        <begin position="8"/>
        <end position="76"/>
    </location>
</feature>
<dbReference type="PROSITE" id="PS50949">
    <property type="entry name" value="HTH_GNTR"/>
    <property type="match status" value="1"/>
</dbReference>
<dbReference type="Proteomes" id="UP001174932">
    <property type="component" value="Unassembled WGS sequence"/>
</dbReference>
<evidence type="ECO:0000259" key="5">
    <source>
        <dbReference type="PROSITE" id="PS50949"/>
    </source>
</evidence>
<keyword evidence="3" id="KW-0804">Transcription</keyword>
<evidence type="ECO:0000256" key="2">
    <source>
        <dbReference type="ARBA" id="ARBA00023125"/>
    </source>
</evidence>
<dbReference type="CDD" id="cd07377">
    <property type="entry name" value="WHTH_GntR"/>
    <property type="match status" value="1"/>
</dbReference>
<protein>
    <recommendedName>
        <fullName evidence="4">Histidine utilization repressor</fullName>
    </recommendedName>
</protein>
<keyword evidence="1" id="KW-0805">Transcription regulation</keyword>
<evidence type="ECO:0000256" key="1">
    <source>
        <dbReference type="ARBA" id="ARBA00023015"/>
    </source>
</evidence>
<keyword evidence="7" id="KW-1185">Reference proteome</keyword>
<proteinExistence type="predicted"/>
<dbReference type="Pfam" id="PF00392">
    <property type="entry name" value="GntR"/>
    <property type="match status" value="1"/>
</dbReference>
<dbReference type="InterPro" id="IPR028978">
    <property type="entry name" value="Chorismate_lyase_/UTRA_dom_sf"/>
</dbReference>
<dbReference type="SUPFAM" id="SSF46785">
    <property type="entry name" value="Winged helix' DNA-binding domain"/>
    <property type="match status" value="1"/>
</dbReference>
<dbReference type="Gene3D" id="1.10.10.10">
    <property type="entry name" value="Winged helix-like DNA-binding domain superfamily/Winged helix DNA-binding domain"/>
    <property type="match status" value="1"/>
</dbReference>
<evidence type="ECO:0000256" key="4">
    <source>
        <dbReference type="NCBIfam" id="TIGR02018"/>
    </source>
</evidence>
<dbReference type="InterPro" id="IPR000524">
    <property type="entry name" value="Tscrpt_reg_HTH_GntR"/>
</dbReference>
<dbReference type="SMART" id="SM00345">
    <property type="entry name" value="HTH_GNTR"/>
    <property type="match status" value="1"/>
</dbReference>
<evidence type="ECO:0000256" key="3">
    <source>
        <dbReference type="ARBA" id="ARBA00023163"/>
    </source>
</evidence>
<dbReference type="Pfam" id="PF07702">
    <property type="entry name" value="UTRA"/>
    <property type="match status" value="1"/>
</dbReference>
<organism evidence="6 7">
    <name type="scientific">Rhizobium alvei</name>
    <dbReference type="NCBI Taxonomy" id="1132659"/>
    <lineage>
        <taxon>Bacteria</taxon>
        <taxon>Pseudomonadati</taxon>
        <taxon>Pseudomonadota</taxon>
        <taxon>Alphaproteobacteria</taxon>
        <taxon>Hyphomicrobiales</taxon>
        <taxon>Rhizobiaceae</taxon>
        <taxon>Rhizobium/Agrobacterium group</taxon>
        <taxon>Rhizobium</taxon>
    </lineage>
</organism>
<dbReference type="InterPro" id="IPR010248">
    <property type="entry name" value="His_ut_repres"/>
</dbReference>
<reference evidence="6" key="1">
    <citation type="journal article" date="2015" name="Int. J. Syst. Evol. Microbiol.">
        <title>Rhizobium alvei sp. nov., isolated from a freshwater river.</title>
        <authorList>
            <person name="Sheu S.Y."/>
            <person name="Huang H.W."/>
            <person name="Young C.C."/>
            <person name="Chen W.M."/>
        </authorList>
    </citation>
    <scope>NUCLEOTIDE SEQUENCE</scope>
    <source>
        <strain evidence="6">TNR-22</strain>
    </source>
</reference>
<dbReference type="PANTHER" id="PTHR44846:SF16">
    <property type="entry name" value="TRANSCRIPTIONAL REGULATOR PHNF-RELATED"/>
    <property type="match status" value="1"/>
</dbReference>
<reference evidence="6" key="2">
    <citation type="submission" date="2023-07" db="EMBL/GenBank/DDBJ databases">
        <authorList>
            <person name="Shen H."/>
        </authorList>
    </citation>
    <scope>NUCLEOTIDE SEQUENCE</scope>
    <source>
        <strain evidence="6">TNR-22</strain>
    </source>
</reference>
<dbReference type="SMART" id="SM00866">
    <property type="entry name" value="UTRA"/>
    <property type="match status" value="1"/>
</dbReference>
<dbReference type="RefSeq" id="WP_304375476.1">
    <property type="nucleotide sequence ID" value="NZ_JAUOZU010000005.1"/>
</dbReference>
<dbReference type="InterPro" id="IPR036388">
    <property type="entry name" value="WH-like_DNA-bd_sf"/>
</dbReference>
<dbReference type="Gene3D" id="3.40.1410.10">
    <property type="entry name" value="Chorismate lyase-like"/>
    <property type="match status" value="1"/>
</dbReference>
<dbReference type="EMBL" id="JAUOZU010000005">
    <property type="protein sequence ID" value="MDO6963574.1"/>
    <property type="molecule type" value="Genomic_DNA"/>
</dbReference>
<gene>
    <name evidence="6" type="primary">hutC</name>
    <name evidence="6" type="ORF">Q4481_06375</name>
</gene>
<name>A0ABT8YIP8_9HYPH</name>
<dbReference type="InterPro" id="IPR050679">
    <property type="entry name" value="Bact_HTH_transcr_reg"/>
</dbReference>
<dbReference type="NCBIfam" id="TIGR02018">
    <property type="entry name" value="his_ut_repres"/>
    <property type="match status" value="1"/>
</dbReference>
<dbReference type="PANTHER" id="PTHR44846">
    <property type="entry name" value="MANNOSYL-D-GLYCERATE TRANSPORT/METABOLISM SYSTEM REPRESSOR MNGR-RELATED"/>
    <property type="match status" value="1"/>
</dbReference>
<dbReference type="InterPro" id="IPR036390">
    <property type="entry name" value="WH_DNA-bd_sf"/>
</dbReference>
<evidence type="ECO:0000313" key="6">
    <source>
        <dbReference type="EMBL" id="MDO6963574.1"/>
    </source>
</evidence>
<accession>A0ABT8YIP8</accession>
<dbReference type="SUPFAM" id="SSF64288">
    <property type="entry name" value="Chorismate lyase-like"/>
    <property type="match status" value="1"/>
</dbReference>
<dbReference type="InterPro" id="IPR011663">
    <property type="entry name" value="UTRA"/>
</dbReference>
<comment type="caution">
    <text evidence="6">The sequence shown here is derived from an EMBL/GenBank/DDBJ whole genome shotgun (WGS) entry which is preliminary data.</text>
</comment>
<keyword evidence="2" id="KW-0238">DNA-binding</keyword>